<dbReference type="Gene3D" id="3.30.230.10">
    <property type="match status" value="1"/>
</dbReference>
<name>A0A940DIN6_9FIRM</name>
<evidence type="ECO:0000259" key="5">
    <source>
        <dbReference type="Pfam" id="PF00288"/>
    </source>
</evidence>
<dbReference type="Gene3D" id="3.30.70.890">
    <property type="entry name" value="GHMP kinase, C-terminal domain"/>
    <property type="match status" value="1"/>
</dbReference>
<keyword evidence="4" id="KW-0067">ATP-binding</keyword>
<dbReference type="PANTHER" id="PTHR43527">
    <property type="entry name" value="4-DIPHOSPHOCYTIDYL-2-C-METHYL-D-ERYTHRITOL KINASE, CHLOROPLASTIC"/>
    <property type="match status" value="1"/>
</dbReference>
<reference evidence="7" key="1">
    <citation type="submission" date="2020-10" db="EMBL/GenBank/DDBJ databases">
        <authorList>
            <person name="Gilroy R."/>
        </authorList>
    </citation>
    <scope>NUCLEOTIDE SEQUENCE</scope>
    <source>
        <strain evidence="7">517</strain>
    </source>
</reference>
<comment type="caution">
    <text evidence="7">The sequence shown here is derived from an EMBL/GenBank/DDBJ whole genome shotgun (WGS) entry which is preliminary data.</text>
</comment>
<gene>
    <name evidence="7" type="ORF">IAB16_04865</name>
</gene>
<dbReference type="GO" id="GO:0050515">
    <property type="term" value="F:4-(cytidine 5'-diphospho)-2-C-methyl-D-erythritol kinase activity"/>
    <property type="evidence" value="ECO:0007669"/>
    <property type="project" value="TreeGrafter"/>
</dbReference>
<accession>A0A940DIN6</accession>
<feature type="non-terminal residue" evidence="7">
    <location>
        <position position="1"/>
    </location>
</feature>
<reference evidence="7" key="2">
    <citation type="journal article" date="2021" name="PeerJ">
        <title>Extensive microbial diversity within the chicken gut microbiome revealed by metagenomics and culture.</title>
        <authorList>
            <person name="Gilroy R."/>
            <person name="Ravi A."/>
            <person name="Getino M."/>
            <person name="Pursley I."/>
            <person name="Horton D.L."/>
            <person name="Alikhan N.F."/>
            <person name="Baker D."/>
            <person name="Gharbi K."/>
            <person name="Hall N."/>
            <person name="Watson M."/>
            <person name="Adriaenssens E.M."/>
            <person name="Foster-Nyarko E."/>
            <person name="Jarju S."/>
            <person name="Secka A."/>
            <person name="Antonio M."/>
            <person name="Oren A."/>
            <person name="Chaudhuri R.R."/>
            <person name="La Ragione R."/>
            <person name="Hildebrand F."/>
            <person name="Pallen M.J."/>
        </authorList>
    </citation>
    <scope>NUCLEOTIDE SEQUENCE</scope>
    <source>
        <strain evidence="7">517</strain>
    </source>
</reference>
<dbReference type="AlphaFoldDB" id="A0A940DIN6"/>
<keyword evidence="3" id="KW-0418">Kinase</keyword>
<dbReference type="InterPro" id="IPR020568">
    <property type="entry name" value="Ribosomal_Su5_D2-typ_SF"/>
</dbReference>
<dbReference type="Pfam" id="PF08544">
    <property type="entry name" value="GHMP_kinases_C"/>
    <property type="match status" value="1"/>
</dbReference>
<dbReference type="SUPFAM" id="SSF54211">
    <property type="entry name" value="Ribosomal protein S5 domain 2-like"/>
    <property type="match status" value="1"/>
</dbReference>
<dbReference type="EMBL" id="JADINF010000122">
    <property type="protein sequence ID" value="MBO8424328.1"/>
    <property type="molecule type" value="Genomic_DNA"/>
</dbReference>
<feature type="domain" description="GHMP kinase C-terminal" evidence="6">
    <location>
        <begin position="112"/>
        <end position="164"/>
    </location>
</feature>
<keyword evidence="1" id="KW-0808">Transferase</keyword>
<dbReference type="SUPFAM" id="SSF55060">
    <property type="entry name" value="GHMP Kinase, C-terminal domain"/>
    <property type="match status" value="1"/>
</dbReference>
<organism evidence="7 8">
    <name type="scientific">Candidatus Stercoripulliclostridium pullicola</name>
    <dbReference type="NCBI Taxonomy" id="2840953"/>
    <lineage>
        <taxon>Bacteria</taxon>
        <taxon>Bacillati</taxon>
        <taxon>Bacillota</taxon>
        <taxon>Clostridia</taxon>
        <taxon>Eubacteriales</taxon>
        <taxon>Candidatus Stercoripulliclostridium</taxon>
    </lineage>
</organism>
<protein>
    <submittedName>
        <fullName evidence="7">Uncharacterized protein</fullName>
    </submittedName>
</protein>
<keyword evidence="2" id="KW-0547">Nucleotide-binding</keyword>
<dbReference type="InterPro" id="IPR006204">
    <property type="entry name" value="GHMP_kinase_N_dom"/>
</dbReference>
<evidence type="ECO:0000259" key="6">
    <source>
        <dbReference type="Pfam" id="PF08544"/>
    </source>
</evidence>
<dbReference type="Pfam" id="PF00288">
    <property type="entry name" value="GHMP_kinases_N"/>
    <property type="match status" value="1"/>
</dbReference>
<dbReference type="PANTHER" id="PTHR43527:SF2">
    <property type="entry name" value="4-DIPHOSPHOCYTIDYL-2-C-METHYL-D-ERYTHRITOL KINASE, CHLOROPLASTIC"/>
    <property type="match status" value="1"/>
</dbReference>
<evidence type="ECO:0000256" key="1">
    <source>
        <dbReference type="ARBA" id="ARBA00022679"/>
    </source>
</evidence>
<proteinExistence type="predicted"/>
<dbReference type="InterPro" id="IPR013750">
    <property type="entry name" value="GHMP_kinase_C_dom"/>
</dbReference>
<dbReference type="Proteomes" id="UP000727857">
    <property type="component" value="Unassembled WGS sequence"/>
</dbReference>
<dbReference type="InterPro" id="IPR036554">
    <property type="entry name" value="GHMP_kinase_C_sf"/>
</dbReference>
<dbReference type="GO" id="GO:0005524">
    <property type="term" value="F:ATP binding"/>
    <property type="evidence" value="ECO:0007669"/>
    <property type="project" value="UniProtKB-KW"/>
</dbReference>
<sequence>GIPAGAGIGGSSADAAGVARCLKEIFGIDYDCGFLLTLGADVPFQYSGWDAARVRGKGESLEPLDAEEIYVTLACGNTVSDTASVFTAFDLTGGIGGDVEKYLRDGIPFNELETAAVMLEPGILDARKALSEAGFSMITMTGSGSGYIGLTSDIEENERLYRAAQVSAAKRGLKIFNSVIKP</sequence>
<evidence type="ECO:0000256" key="2">
    <source>
        <dbReference type="ARBA" id="ARBA00022741"/>
    </source>
</evidence>
<evidence type="ECO:0000256" key="3">
    <source>
        <dbReference type="ARBA" id="ARBA00022777"/>
    </source>
</evidence>
<evidence type="ECO:0000313" key="7">
    <source>
        <dbReference type="EMBL" id="MBO8424328.1"/>
    </source>
</evidence>
<dbReference type="InterPro" id="IPR014721">
    <property type="entry name" value="Ribsml_uS5_D2-typ_fold_subgr"/>
</dbReference>
<feature type="domain" description="GHMP kinase N-terminal" evidence="5">
    <location>
        <begin position="2"/>
        <end position="42"/>
    </location>
</feature>
<evidence type="ECO:0000256" key="4">
    <source>
        <dbReference type="ARBA" id="ARBA00022840"/>
    </source>
</evidence>
<evidence type="ECO:0000313" key="8">
    <source>
        <dbReference type="Proteomes" id="UP000727857"/>
    </source>
</evidence>